<evidence type="ECO:0000259" key="1">
    <source>
        <dbReference type="Pfam" id="PF19935"/>
    </source>
</evidence>
<dbReference type="EMBL" id="UOFB01000345">
    <property type="protein sequence ID" value="VAW49324.1"/>
    <property type="molecule type" value="Genomic_DNA"/>
</dbReference>
<dbReference type="AlphaFoldDB" id="A0A3B0X0G0"/>
<proteinExistence type="predicted"/>
<dbReference type="Pfam" id="PF19935">
    <property type="entry name" value="DUF6398"/>
    <property type="match status" value="1"/>
</dbReference>
<sequence length="173" mass="19393">MGSISKSENVPKLMMDKYQAIVELTNSFSHKHLNDEYSQLIRNAVAALCRKRPSPLASGRVNTWACGITHAVGMVNFLFDKSQMPYIGASDLYKEFGVGQSTGQGKSKQVRDTLKMYQMDPNWSLSSRIDSNPMVWMLSVNGVVVDVRSMPREVQEMALDQGLIPYIPDEKCI</sequence>
<feature type="domain" description="DUF6398" evidence="1">
    <location>
        <begin position="20"/>
        <end position="125"/>
    </location>
</feature>
<dbReference type="InterPro" id="IPR045651">
    <property type="entry name" value="DUF6398"/>
</dbReference>
<protein>
    <recommendedName>
        <fullName evidence="1">DUF6398 domain-containing protein</fullName>
    </recommendedName>
</protein>
<organism evidence="2">
    <name type="scientific">hydrothermal vent metagenome</name>
    <dbReference type="NCBI Taxonomy" id="652676"/>
    <lineage>
        <taxon>unclassified sequences</taxon>
        <taxon>metagenomes</taxon>
        <taxon>ecological metagenomes</taxon>
    </lineage>
</organism>
<name>A0A3B0X0G0_9ZZZZ</name>
<gene>
    <name evidence="2" type="ORF">MNBD_GAMMA04-1508</name>
</gene>
<evidence type="ECO:0000313" key="2">
    <source>
        <dbReference type="EMBL" id="VAW49324.1"/>
    </source>
</evidence>
<reference evidence="2" key="1">
    <citation type="submission" date="2018-06" db="EMBL/GenBank/DDBJ databases">
        <authorList>
            <person name="Zhirakovskaya E."/>
        </authorList>
    </citation>
    <scope>NUCLEOTIDE SEQUENCE</scope>
</reference>
<accession>A0A3B0X0G0</accession>